<dbReference type="GO" id="GO:0016020">
    <property type="term" value="C:membrane"/>
    <property type="evidence" value="ECO:0007669"/>
    <property type="project" value="InterPro"/>
</dbReference>
<dbReference type="PROSITE" id="PS00641">
    <property type="entry name" value="COMPLEX1_75K_1"/>
    <property type="match status" value="1"/>
</dbReference>
<dbReference type="SUPFAM" id="SSF54292">
    <property type="entry name" value="2Fe-2S ferredoxin-like"/>
    <property type="match status" value="1"/>
</dbReference>
<dbReference type="Gene3D" id="3.10.20.740">
    <property type="match status" value="1"/>
</dbReference>
<accession>A0A383D6L5</accession>
<dbReference type="GO" id="GO:0051536">
    <property type="term" value="F:iron-sulfur cluster binding"/>
    <property type="evidence" value="ECO:0007669"/>
    <property type="project" value="InterPro"/>
</dbReference>
<gene>
    <name evidence="1" type="ORF">METZ01_LOCUS493030</name>
</gene>
<feature type="non-terminal residue" evidence="1">
    <location>
        <position position="53"/>
    </location>
</feature>
<sequence length="53" mass="5917">MSNHVELNIDGKLIKAEKGTNILQAAIDADMYIPYLCYYPGMKSYGACRMCVV</sequence>
<evidence type="ECO:0008006" key="2">
    <source>
        <dbReference type="Google" id="ProtNLM"/>
    </source>
</evidence>
<dbReference type="AlphaFoldDB" id="A0A383D6L5"/>
<dbReference type="InterPro" id="IPR036010">
    <property type="entry name" value="2Fe-2S_ferredoxin-like_sf"/>
</dbReference>
<dbReference type="CDD" id="cd00207">
    <property type="entry name" value="fer2"/>
    <property type="match status" value="1"/>
</dbReference>
<reference evidence="1" key="1">
    <citation type="submission" date="2018-05" db="EMBL/GenBank/DDBJ databases">
        <authorList>
            <person name="Lanie J.A."/>
            <person name="Ng W.-L."/>
            <person name="Kazmierczak K.M."/>
            <person name="Andrzejewski T.M."/>
            <person name="Davidsen T.M."/>
            <person name="Wayne K.J."/>
            <person name="Tettelin H."/>
            <person name="Glass J.I."/>
            <person name="Rusch D."/>
            <person name="Podicherti R."/>
            <person name="Tsui H.-C.T."/>
            <person name="Winkler M.E."/>
        </authorList>
    </citation>
    <scope>NUCLEOTIDE SEQUENCE</scope>
</reference>
<dbReference type="GO" id="GO:0042773">
    <property type="term" value="P:ATP synthesis coupled electron transport"/>
    <property type="evidence" value="ECO:0007669"/>
    <property type="project" value="InterPro"/>
</dbReference>
<name>A0A383D6L5_9ZZZZ</name>
<dbReference type="GO" id="GO:0008137">
    <property type="term" value="F:NADH dehydrogenase (ubiquinone) activity"/>
    <property type="evidence" value="ECO:0007669"/>
    <property type="project" value="InterPro"/>
</dbReference>
<protein>
    <recommendedName>
        <fullName evidence="2">2Fe-2S ferredoxin-type domain-containing protein</fullName>
    </recommendedName>
</protein>
<evidence type="ECO:0000313" key="1">
    <source>
        <dbReference type="EMBL" id="SVE40176.1"/>
    </source>
</evidence>
<proteinExistence type="predicted"/>
<dbReference type="InterPro" id="IPR000283">
    <property type="entry name" value="NADH_UbQ_OxRdtase_75kDa_su_CS"/>
</dbReference>
<dbReference type="InterPro" id="IPR001041">
    <property type="entry name" value="2Fe-2S_ferredoxin-type"/>
</dbReference>
<dbReference type="EMBL" id="UINC01214786">
    <property type="protein sequence ID" value="SVE40176.1"/>
    <property type="molecule type" value="Genomic_DNA"/>
</dbReference>
<organism evidence="1">
    <name type="scientific">marine metagenome</name>
    <dbReference type="NCBI Taxonomy" id="408172"/>
    <lineage>
        <taxon>unclassified sequences</taxon>
        <taxon>metagenomes</taxon>
        <taxon>ecological metagenomes</taxon>
    </lineage>
</organism>
<dbReference type="Pfam" id="PF13510">
    <property type="entry name" value="Fer2_4"/>
    <property type="match status" value="1"/>
</dbReference>